<keyword evidence="2" id="KW-1003">Cell membrane</keyword>
<dbReference type="GO" id="GO:0016746">
    <property type="term" value="F:acyltransferase activity"/>
    <property type="evidence" value="ECO:0007669"/>
    <property type="project" value="UniProtKB-KW"/>
</dbReference>
<keyword evidence="5" id="KW-0472">Membrane</keyword>
<evidence type="ECO:0000313" key="7">
    <source>
        <dbReference type="EMBL" id="AKK06084.1"/>
    </source>
</evidence>
<evidence type="ECO:0000256" key="1">
    <source>
        <dbReference type="ARBA" id="ARBA00004533"/>
    </source>
</evidence>
<gene>
    <name evidence="7" type="ORF">CMUST_08800</name>
</gene>
<keyword evidence="3" id="KW-0997">Cell inner membrane</keyword>
<dbReference type="RefSeq" id="WP_144414158.1">
    <property type="nucleotide sequence ID" value="NZ_CP011542.1"/>
</dbReference>
<dbReference type="InterPro" id="IPR004960">
    <property type="entry name" value="LipA_acyltrans"/>
</dbReference>
<dbReference type="Proteomes" id="UP000035199">
    <property type="component" value="Chromosome"/>
</dbReference>
<comment type="subcellular location">
    <subcellularLocation>
        <location evidence="1">Cell inner membrane</location>
    </subcellularLocation>
</comment>
<dbReference type="KEGG" id="cmv:CMUST_08800"/>
<keyword evidence="4 7" id="KW-0808">Transferase</keyword>
<evidence type="ECO:0000256" key="2">
    <source>
        <dbReference type="ARBA" id="ARBA00022475"/>
    </source>
</evidence>
<evidence type="ECO:0000256" key="4">
    <source>
        <dbReference type="ARBA" id="ARBA00022679"/>
    </source>
</evidence>
<evidence type="ECO:0000256" key="6">
    <source>
        <dbReference type="ARBA" id="ARBA00023315"/>
    </source>
</evidence>
<keyword evidence="8" id="KW-1185">Reference proteome</keyword>
<dbReference type="PANTHER" id="PTHR30606:SF10">
    <property type="entry name" value="PHOSPHATIDYLINOSITOL MANNOSIDE ACYLTRANSFERASE"/>
    <property type="match status" value="1"/>
</dbReference>
<sequence>MNSIASTNEGLLFSRFSTTPPSWETINAWGYYAGWALMSRLPKHLTAQIFIWGADHASDNGAGMNQLRKNLSRVVGKENVTRALIRDSMRSYARYWYEAFRLPAMMKDRRVIEKIDRQVMGKQHLLEAVAKPTGTIVVATHSGNWDLAGMYVASQIGTFTTVAERLKPEKLFDTFVKFRQSLGFNVLAHTGAPGERSAYERLKDVVAAGGTVAIVGDRDLNGKGVEVEFCGETTTLPTGAARLALETGATLLVIDNWFTGTIFQPGWGMRFSPPIEVFSTDDVSDVVRRYSIIMADNIRKHPVDWHVLQPFWSADRTSNK</sequence>
<dbReference type="EC" id="2.3.1.-" evidence="7"/>
<evidence type="ECO:0000256" key="5">
    <source>
        <dbReference type="ARBA" id="ARBA00023136"/>
    </source>
</evidence>
<keyword evidence="6 7" id="KW-0012">Acyltransferase</keyword>
<dbReference type="GO" id="GO:0005886">
    <property type="term" value="C:plasma membrane"/>
    <property type="evidence" value="ECO:0007669"/>
    <property type="project" value="UniProtKB-SubCell"/>
</dbReference>
<dbReference type="GO" id="GO:0009247">
    <property type="term" value="P:glycolipid biosynthetic process"/>
    <property type="evidence" value="ECO:0007669"/>
    <property type="project" value="UniProtKB-ARBA"/>
</dbReference>
<accession>A0A0G3GY49</accession>
<dbReference type="EMBL" id="CP011542">
    <property type="protein sequence ID" value="AKK06084.1"/>
    <property type="molecule type" value="Genomic_DNA"/>
</dbReference>
<dbReference type="CDD" id="cd07984">
    <property type="entry name" value="LPLAT_LABLAT-like"/>
    <property type="match status" value="1"/>
</dbReference>
<dbReference type="PANTHER" id="PTHR30606">
    <property type="entry name" value="LIPID A BIOSYNTHESIS LAUROYL ACYLTRANSFERASE"/>
    <property type="match status" value="1"/>
</dbReference>
<reference evidence="7 8" key="1">
    <citation type="journal article" date="2015" name="Genome Announc.">
        <title>Complete Genome Sequence of the Type Strain Corynebacterium mustelae DSM 45274, Isolated from Various Tissues of a Male Ferret with Lethal Sepsis.</title>
        <authorList>
            <person name="Ruckert C."/>
            <person name="Eimer J."/>
            <person name="Winkler A."/>
            <person name="Tauch A."/>
        </authorList>
    </citation>
    <scope>NUCLEOTIDE SEQUENCE [LARGE SCALE GENOMIC DNA]</scope>
    <source>
        <strain evidence="7 8">DSM 45274</strain>
    </source>
</reference>
<dbReference type="AlphaFoldDB" id="A0A0G3GY49"/>
<name>A0A0G3GY49_9CORY</name>
<dbReference type="OrthoDB" id="9803456at2"/>
<dbReference type="NCBIfam" id="NF005919">
    <property type="entry name" value="PRK07920.1"/>
    <property type="match status" value="1"/>
</dbReference>
<dbReference type="PATRIC" id="fig|571915.4.peg.1871"/>
<proteinExistence type="predicted"/>
<evidence type="ECO:0000313" key="8">
    <source>
        <dbReference type="Proteomes" id="UP000035199"/>
    </source>
</evidence>
<dbReference type="Pfam" id="PF03279">
    <property type="entry name" value="Lip_A_acyltrans"/>
    <property type="match status" value="1"/>
</dbReference>
<protein>
    <submittedName>
        <fullName evidence="7">Lauroyl/myristoyl acyltransferase</fullName>
        <ecNumber evidence="7">2.3.1.-</ecNumber>
    </submittedName>
</protein>
<organism evidence="7 8">
    <name type="scientific">Corynebacterium mustelae</name>
    <dbReference type="NCBI Taxonomy" id="571915"/>
    <lineage>
        <taxon>Bacteria</taxon>
        <taxon>Bacillati</taxon>
        <taxon>Actinomycetota</taxon>
        <taxon>Actinomycetes</taxon>
        <taxon>Mycobacteriales</taxon>
        <taxon>Corynebacteriaceae</taxon>
        <taxon>Corynebacterium</taxon>
    </lineage>
</organism>
<evidence type="ECO:0000256" key="3">
    <source>
        <dbReference type="ARBA" id="ARBA00022519"/>
    </source>
</evidence>
<reference evidence="8" key="2">
    <citation type="submission" date="2015-05" db="EMBL/GenBank/DDBJ databases">
        <title>Complete genome sequence of Corynebacterium mustelae DSM 45274, isolated from various tissues of a male ferret with lethal sepsis.</title>
        <authorList>
            <person name="Ruckert C."/>
            <person name="Albersmeier A."/>
            <person name="Winkler A."/>
            <person name="Tauch A."/>
        </authorList>
    </citation>
    <scope>NUCLEOTIDE SEQUENCE [LARGE SCALE GENOMIC DNA]</scope>
    <source>
        <strain evidence="8">DSM 45274</strain>
    </source>
</reference>
<dbReference type="STRING" id="571915.CMUST_08800"/>